<evidence type="ECO:0000313" key="6">
    <source>
        <dbReference type="EMBL" id="MCJ2184456.1"/>
    </source>
</evidence>
<gene>
    <name evidence="6" type="ORF">MTR62_17415</name>
</gene>
<organism evidence="6 7">
    <name type="scientific">Novosphingobium organovorum</name>
    <dbReference type="NCBI Taxonomy" id="2930092"/>
    <lineage>
        <taxon>Bacteria</taxon>
        <taxon>Pseudomonadati</taxon>
        <taxon>Pseudomonadota</taxon>
        <taxon>Alphaproteobacteria</taxon>
        <taxon>Sphingomonadales</taxon>
        <taxon>Sphingomonadaceae</taxon>
        <taxon>Novosphingobium</taxon>
    </lineage>
</organism>
<evidence type="ECO:0000256" key="2">
    <source>
        <dbReference type="ARBA" id="ARBA00023015"/>
    </source>
</evidence>
<evidence type="ECO:0000313" key="7">
    <source>
        <dbReference type="Proteomes" id="UP001162881"/>
    </source>
</evidence>
<comment type="caution">
    <text evidence="6">The sequence shown here is derived from an EMBL/GenBank/DDBJ whole genome shotgun (WGS) entry which is preliminary data.</text>
</comment>
<dbReference type="Gene3D" id="1.10.10.10">
    <property type="entry name" value="Winged helix-like DNA-binding domain superfamily/Winged helix DNA-binding domain"/>
    <property type="match status" value="1"/>
</dbReference>
<dbReference type="CDD" id="cd08474">
    <property type="entry name" value="PBP2_CrgA_like_5"/>
    <property type="match status" value="1"/>
</dbReference>
<sequence length="311" mass="34421">MQRDDLIDLNAFIAIAQERSFTRAAARMGLSQSALSHKIRRLETRLGVRLLSRTTRSVAPTDAGERLLEGIVPAFDQIADQLDILGDLREKPAGLIRITAPQHAAQTILWPAAAKIMHAYPEVSFEISVDPGMRDIVADRFDAGIRLGEQVARDMIALRIGPNLRMAAVATPAYFATHGVPLGPQDLAQHRCINLRFTTAGGLYAWELEKDGRELNVRVEGQVISNNADVVVRAARQGLGIAYLPEDYVREDIAAGRLLRVLEDWCPPFPGYHLYYPSRRQPKAAFALLIEALRYRDARPQPAPDPAPAHS</sequence>
<feature type="domain" description="HTH lysR-type" evidence="5">
    <location>
        <begin position="4"/>
        <end position="61"/>
    </location>
</feature>
<dbReference type="PRINTS" id="PR00039">
    <property type="entry name" value="HTHLYSR"/>
</dbReference>
<dbReference type="SUPFAM" id="SSF46785">
    <property type="entry name" value="Winged helix' DNA-binding domain"/>
    <property type="match status" value="1"/>
</dbReference>
<dbReference type="EMBL" id="JALHLF010000104">
    <property type="protein sequence ID" value="MCJ2184456.1"/>
    <property type="molecule type" value="Genomic_DNA"/>
</dbReference>
<dbReference type="PROSITE" id="PS50931">
    <property type="entry name" value="HTH_LYSR"/>
    <property type="match status" value="1"/>
</dbReference>
<comment type="similarity">
    <text evidence="1">Belongs to the LysR transcriptional regulatory family.</text>
</comment>
<keyword evidence="4" id="KW-0804">Transcription</keyword>
<accession>A0ABT0BI19</accession>
<evidence type="ECO:0000256" key="1">
    <source>
        <dbReference type="ARBA" id="ARBA00009437"/>
    </source>
</evidence>
<dbReference type="InterPro" id="IPR036388">
    <property type="entry name" value="WH-like_DNA-bd_sf"/>
</dbReference>
<evidence type="ECO:0000256" key="3">
    <source>
        <dbReference type="ARBA" id="ARBA00023125"/>
    </source>
</evidence>
<keyword evidence="2" id="KW-0805">Transcription regulation</keyword>
<dbReference type="RefSeq" id="WP_244023310.1">
    <property type="nucleotide sequence ID" value="NZ_JALHLF010000104.1"/>
</dbReference>
<dbReference type="InterPro" id="IPR005119">
    <property type="entry name" value="LysR_subst-bd"/>
</dbReference>
<dbReference type="PANTHER" id="PTHR30537">
    <property type="entry name" value="HTH-TYPE TRANSCRIPTIONAL REGULATOR"/>
    <property type="match status" value="1"/>
</dbReference>
<dbReference type="InterPro" id="IPR036390">
    <property type="entry name" value="WH_DNA-bd_sf"/>
</dbReference>
<dbReference type="Proteomes" id="UP001162881">
    <property type="component" value="Unassembled WGS sequence"/>
</dbReference>
<proteinExistence type="inferred from homology"/>
<dbReference type="InterPro" id="IPR058163">
    <property type="entry name" value="LysR-type_TF_proteobact-type"/>
</dbReference>
<keyword evidence="3" id="KW-0238">DNA-binding</keyword>
<protein>
    <submittedName>
        <fullName evidence="6">LysR family transcriptional regulator</fullName>
    </submittedName>
</protein>
<dbReference type="Pfam" id="PF03466">
    <property type="entry name" value="LysR_substrate"/>
    <property type="match status" value="1"/>
</dbReference>
<dbReference type="Gene3D" id="3.40.190.290">
    <property type="match status" value="1"/>
</dbReference>
<name>A0ABT0BI19_9SPHN</name>
<evidence type="ECO:0000256" key="4">
    <source>
        <dbReference type="ARBA" id="ARBA00023163"/>
    </source>
</evidence>
<dbReference type="Pfam" id="PF00126">
    <property type="entry name" value="HTH_1"/>
    <property type="match status" value="1"/>
</dbReference>
<evidence type="ECO:0000259" key="5">
    <source>
        <dbReference type="PROSITE" id="PS50931"/>
    </source>
</evidence>
<dbReference type="PANTHER" id="PTHR30537:SF1">
    <property type="entry name" value="HTH-TYPE TRANSCRIPTIONAL REGULATOR PGRR"/>
    <property type="match status" value="1"/>
</dbReference>
<dbReference type="InterPro" id="IPR000847">
    <property type="entry name" value="LysR_HTH_N"/>
</dbReference>
<reference evidence="6" key="1">
    <citation type="submission" date="2022-03" db="EMBL/GenBank/DDBJ databases">
        <title>Identification of a novel bacterium isolated from mangrove sediments.</title>
        <authorList>
            <person name="Pan X."/>
        </authorList>
    </citation>
    <scope>NUCLEOTIDE SEQUENCE</scope>
    <source>
        <strain evidence="6">B1949</strain>
    </source>
</reference>
<keyword evidence="7" id="KW-1185">Reference proteome</keyword>
<dbReference type="SUPFAM" id="SSF53850">
    <property type="entry name" value="Periplasmic binding protein-like II"/>
    <property type="match status" value="1"/>
</dbReference>